<sequence>MDKVLNPNDLHESMTPVTDKTCALTFYRWFWRKEDLIVKQVGTFAVASICIASISVQSGKVGETRTGFQNRKQKKKKKTQNFQSFQKELEELGFALVKHDDKHLCRPALLAGNNKDLAGVAWQSSVHSDIAFFLILFFSMSALPIILKHSSASAGLSSHYNKTCLKGS</sequence>
<dbReference type="EMBL" id="CP034460">
    <property type="protein sequence ID" value="QBM90030.1"/>
    <property type="molecule type" value="Genomic_DNA"/>
</dbReference>
<keyword evidence="3" id="KW-1185">Reference proteome</keyword>
<organism evidence="2 3">
    <name type="scientific">Metschnikowia aff. pulcherrima</name>
    <dbReference type="NCBI Taxonomy" id="2163413"/>
    <lineage>
        <taxon>Eukaryota</taxon>
        <taxon>Fungi</taxon>
        <taxon>Dikarya</taxon>
        <taxon>Ascomycota</taxon>
        <taxon>Saccharomycotina</taxon>
        <taxon>Pichiomycetes</taxon>
        <taxon>Metschnikowiaceae</taxon>
        <taxon>Metschnikowia</taxon>
    </lineage>
</organism>
<evidence type="ECO:0000313" key="3">
    <source>
        <dbReference type="Proteomes" id="UP000292447"/>
    </source>
</evidence>
<evidence type="ECO:0000313" key="2">
    <source>
        <dbReference type="EMBL" id="QBM90030.1"/>
    </source>
</evidence>
<keyword evidence="1" id="KW-0472">Membrane</keyword>
<gene>
    <name evidence="2" type="ORF">METSCH_E02690</name>
</gene>
<dbReference type="AlphaFoldDB" id="A0A4P6XRF1"/>
<reference evidence="3" key="1">
    <citation type="submission" date="2019-03" db="EMBL/GenBank/DDBJ databases">
        <title>Snf2 controls pulcherriminic acid biosynthesis and connects pigmentation and antifungal activity of the yeast Metschnikowia pulcherrima.</title>
        <authorList>
            <person name="Gore-Lloyd D."/>
            <person name="Sumann I."/>
            <person name="Brachmann A.O."/>
            <person name="Schneeberger K."/>
            <person name="Ortiz-Merino R.A."/>
            <person name="Moreno-Beltran M."/>
            <person name="Schlaefli M."/>
            <person name="Kirner P."/>
            <person name="Santos Kron A."/>
            <person name="Wolfe K.H."/>
            <person name="Piel J."/>
            <person name="Ahrens C.H."/>
            <person name="Henk D."/>
            <person name="Freimoser F.M."/>
        </authorList>
    </citation>
    <scope>NUCLEOTIDE SEQUENCE [LARGE SCALE GENOMIC DNA]</scope>
    <source>
        <strain evidence="3">APC 1.2</strain>
    </source>
</reference>
<accession>A0A4P6XRF1</accession>
<keyword evidence="1" id="KW-1133">Transmembrane helix</keyword>
<evidence type="ECO:0000256" key="1">
    <source>
        <dbReference type="SAM" id="Phobius"/>
    </source>
</evidence>
<protein>
    <submittedName>
        <fullName evidence="2">Uncharacterized protein</fullName>
    </submittedName>
</protein>
<dbReference type="Proteomes" id="UP000292447">
    <property type="component" value="Chromosome V"/>
</dbReference>
<feature type="transmembrane region" description="Helical" evidence="1">
    <location>
        <begin position="130"/>
        <end position="147"/>
    </location>
</feature>
<keyword evidence="1" id="KW-0812">Transmembrane</keyword>
<proteinExistence type="predicted"/>
<name>A0A4P6XRF1_9ASCO</name>